<dbReference type="PANTHER" id="PTHR38624:SF2">
    <property type="entry name" value="BUB1 N-TERMINAL DOMAIN-CONTAINING PROTEIN"/>
    <property type="match status" value="1"/>
</dbReference>
<feature type="region of interest" description="Disordered" evidence="1">
    <location>
        <begin position="277"/>
        <end position="392"/>
    </location>
</feature>
<dbReference type="InterPro" id="IPR056660">
    <property type="entry name" value="DUF7758"/>
</dbReference>
<evidence type="ECO:0000313" key="4">
    <source>
        <dbReference type="WBParaSite" id="HCON_00111280-00001"/>
    </source>
</evidence>
<dbReference type="Pfam" id="PF24944">
    <property type="entry name" value="DUF7758"/>
    <property type="match status" value="1"/>
</dbReference>
<dbReference type="PANTHER" id="PTHR38624">
    <property type="entry name" value="PROTEIN CBG08397-RELATED"/>
    <property type="match status" value="1"/>
</dbReference>
<feature type="compositionally biased region" description="Polar residues" evidence="1">
    <location>
        <begin position="352"/>
        <end position="371"/>
    </location>
</feature>
<dbReference type="OrthoDB" id="5840149at2759"/>
<feature type="domain" description="DUF7758" evidence="2">
    <location>
        <begin position="91"/>
        <end position="216"/>
    </location>
</feature>
<organism evidence="3 4">
    <name type="scientific">Haemonchus contortus</name>
    <name type="common">Barber pole worm</name>
    <dbReference type="NCBI Taxonomy" id="6289"/>
    <lineage>
        <taxon>Eukaryota</taxon>
        <taxon>Metazoa</taxon>
        <taxon>Ecdysozoa</taxon>
        <taxon>Nematoda</taxon>
        <taxon>Chromadorea</taxon>
        <taxon>Rhabditida</taxon>
        <taxon>Rhabditina</taxon>
        <taxon>Rhabditomorpha</taxon>
        <taxon>Strongyloidea</taxon>
        <taxon>Trichostrongylidae</taxon>
        <taxon>Haemonchus</taxon>
    </lineage>
</organism>
<accession>A0A7I4YM56</accession>
<dbReference type="WBParaSite" id="HCON_00111280-00001">
    <property type="protein sequence ID" value="HCON_00111280-00001"/>
    <property type="gene ID" value="HCON_00111280"/>
</dbReference>
<feature type="compositionally biased region" description="Low complexity" evidence="1">
    <location>
        <begin position="300"/>
        <end position="320"/>
    </location>
</feature>
<reference evidence="4" key="1">
    <citation type="submission" date="2020-12" db="UniProtKB">
        <authorList>
            <consortium name="WormBaseParasite"/>
        </authorList>
    </citation>
    <scope>IDENTIFICATION</scope>
    <source>
        <strain evidence="4">MHco3</strain>
    </source>
</reference>
<dbReference type="AlphaFoldDB" id="A0A7I4YM56"/>
<evidence type="ECO:0000313" key="3">
    <source>
        <dbReference type="Proteomes" id="UP000025227"/>
    </source>
</evidence>
<dbReference type="Proteomes" id="UP000025227">
    <property type="component" value="Unplaced"/>
</dbReference>
<evidence type="ECO:0000259" key="2">
    <source>
        <dbReference type="Pfam" id="PF24944"/>
    </source>
</evidence>
<feature type="compositionally biased region" description="Polar residues" evidence="1">
    <location>
        <begin position="290"/>
        <end position="299"/>
    </location>
</feature>
<protein>
    <submittedName>
        <fullName evidence="4">BUB1 N-terminal domain-containing protein</fullName>
    </submittedName>
</protein>
<sequence length="392" mass="45478">MIGSSPPPKKFQLKLREMMLQIRFARKRLRKAKSELISIWLYKYKKCISKLKKRLCHSSQGEQERRMTQAKLQPLPDRPIRRVASKLSRKPTNEIERLRRKGDRWTANDLFRFQYSDPEDGTSEERRELCYEWLDRLHALQKKYCYLAWYEAAIYACYYRLGPIIMDPEEKRRIWTDMKREYAEIFLMGRRIWRRASHPSRLRVFYNLATLCVRFGDMEGDSTSELFREALADGDNFDYHLLDETQFAKSVDKITSLENHVIDQFYIRRRSSGSFRSSFRSKRSIERTPSGKSTKSQGAESLPERPTTPSSPLPSSTARPQDSPTDHPVNNITRSVDSLALKLSTPGDPSISPKNSPMTLNGAAQQINDVGSATAPHRTVHFSDEEGSDVEV</sequence>
<evidence type="ECO:0000256" key="1">
    <source>
        <dbReference type="SAM" id="MobiDB-lite"/>
    </source>
</evidence>
<name>A0A7I4YM56_HAECO</name>
<proteinExistence type="predicted"/>
<dbReference type="OMA" id="WNANDLF"/>
<keyword evidence="3" id="KW-1185">Reference proteome</keyword>